<reference evidence="1 2" key="1">
    <citation type="journal article" date="2012" name="J. Bacteriol.">
        <title>Complete Genome Sequence of Rahnella aquatilis CIP 78.65.</title>
        <authorList>
            <person name="Martinez R.J."/>
            <person name="Bruce D."/>
            <person name="Detter C."/>
            <person name="Goodwin L.A."/>
            <person name="Han J."/>
            <person name="Han C.S."/>
            <person name="Held B."/>
            <person name="Land M.L."/>
            <person name="Mikhailova N."/>
            <person name="Nolan M."/>
            <person name="Pennacchio L."/>
            <person name="Pitluck S."/>
            <person name="Tapia R."/>
            <person name="Woyke T."/>
            <person name="Sobecky P.A."/>
        </authorList>
    </citation>
    <scope>NUCLEOTIDE SEQUENCE [LARGE SCALE GENOMIC DNA]</scope>
    <source>
        <strain evidence="2">ATCC 33071 / DSM 4594 / JCM 1683 / NBRC 105701 / NCIMB 13365 / CIP 78.65</strain>
        <plasmid evidence="1">pRahaq202</plasmid>
    </source>
</reference>
<protein>
    <submittedName>
        <fullName evidence="1">Uncharacterized protein</fullName>
    </submittedName>
</protein>
<name>H2J2J6_RAHAC</name>
<dbReference type="EMBL" id="CP003246">
    <property type="protein sequence ID" value="AEX54707.1"/>
    <property type="molecule type" value="Genomic_DNA"/>
</dbReference>
<dbReference type="HOGENOM" id="CLU_065331_0_0_6"/>
<keyword evidence="1" id="KW-0614">Plasmid</keyword>
<dbReference type="RefSeq" id="WP_014333816.1">
    <property type="nucleotide sequence ID" value="NC_016819.1"/>
</dbReference>
<dbReference type="KEGG" id="raq:Rahaq2_4995"/>
<keyword evidence="2" id="KW-1185">Reference proteome</keyword>
<gene>
    <name evidence="1" type="ordered locus">Rahaq2_4995</name>
</gene>
<geneLocation type="plasmid" evidence="1 2">
    <name>pRahaq202</name>
</geneLocation>
<dbReference type="AlphaFoldDB" id="H2J2J6"/>
<sequence>MKPQRLVTKAAENMPYGIRLDYELTEGEGGTDGSATLTTSYGQKTHFTLEVKTVHRMETLSGVERRTLTPVNNLPVLLICNRLSPALVDYCSQNRINFIDSAGNARIDVPGLCIMIQGKQEEKKVTAAGGIFPAGVMKLLFVVLSEPDALNKTYRQLAELSGISLGMVSKAFDVLEQRRHYRKAKSGRRLMDTDGLCAMWIKDYARSLKPRLDLLTVEAPKSWDHLPLEPGEYAGGELAAALLSGGYLAPATGIIYTPYSLLERRNKLALKPAREPGLQIMASFWGSLTLNSRAKAMLCLGDLLDGGDDRSREVARIINDQYLNLKDSALFSD</sequence>
<dbReference type="InterPro" id="IPR019238">
    <property type="entry name" value="AbiEi_2"/>
</dbReference>
<dbReference type="eggNOG" id="COG4861">
    <property type="taxonomic scope" value="Bacteria"/>
</dbReference>
<evidence type="ECO:0000313" key="2">
    <source>
        <dbReference type="Proteomes" id="UP000009010"/>
    </source>
</evidence>
<dbReference type="Pfam" id="PF09952">
    <property type="entry name" value="AbiEi_2"/>
    <property type="match status" value="1"/>
</dbReference>
<reference evidence="2" key="2">
    <citation type="submission" date="2012-01" db="EMBL/GenBank/DDBJ databases">
        <title>Complete sequence of plasmid 2 of Rahnella aquatilis CIP 78.65.</title>
        <authorList>
            <person name="Lucas S."/>
            <person name="Han J."/>
            <person name="Lapidus A."/>
            <person name="Cheng J.-F."/>
            <person name="Goodwin L."/>
            <person name="Pitluck S."/>
            <person name="Peters L."/>
            <person name="Ovchinnikova G."/>
            <person name="Held B."/>
            <person name="Detter J.C."/>
            <person name="Han C."/>
            <person name="Tapia R."/>
            <person name="Land M."/>
            <person name="Hauser L."/>
            <person name="Kyrpides N."/>
            <person name="Ivanova N."/>
            <person name="Pagani I."/>
            <person name="Sobecky P."/>
            <person name="Martinez R."/>
            <person name="Woyke T."/>
        </authorList>
    </citation>
    <scope>NUCLEOTIDE SEQUENCE [LARGE SCALE GENOMIC DNA]</scope>
    <source>
        <strain evidence="2">ATCC 33071 / DSM 4594 / JCM 1683 / NBRC 105701 / NCIMB 13365 / CIP 78.65</strain>
        <plasmid evidence="2">pRahaq202</plasmid>
    </source>
</reference>
<proteinExistence type="predicted"/>
<dbReference type="Proteomes" id="UP000009010">
    <property type="component" value="Plasmid pRahaq202"/>
</dbReference>
<dbReference type="PATRIC" id="fig|745277.3.peg.4773"/>
<evidence type="ECO:0000313" key="1">
    <source>
        <dbReference type="EMBL" id="AEX54707.1"/>
    </source>
</evidence>
<organism evidence="1 2">
    <name type="scientific">Rahnella aquatilis (strain ATCC 33071 / DSM 4594 / JCM 1683 / NBRC 105701 / NCIMB 13365 / CIP 78.65)</name>
    <dbReference type="NCBI Taxonomy" id="745277"/>
    <lineage>
        <taxon>Bacteria</taxon>
        <taxon>Pseudomonadati</taxon>
        <taxon>Pseudomonadota</taxon>
        <taxon>Gammaproteobacteria</taxon>
        <taxon>Enterobacterales</taxon>
        <taxon>Yersiniaceae</taxon>
        <taxon>Rahnella</taxon>
    </lineage>
</organism>
<dbReference type="OrthoDB" id="6630012at2"/>
<accession>H2J2J6</accession>